<evidence type="ECO:0000313" key="2">
    <source>
        <dbReference type="Proteomes" id="UP000320055"/>
    </source>
</evidence>
<dbReference type="EMBL" id="CAACVJ010000655">
    <property type="protein sequence ID" value="VEP18079.1"/>
    <property type="molecule type" value="Genomic_DNA"/>
</dbReference>
<name>A0A563W2Z2_9CYAN</name>
<proteinExistence type="predicted"/>
<organism evidence="1 2">
    <name type="scientific">Hyella patelloides LEGE 07179</name>
    <dbReference type="NCBI Taxonomy" id="945734"/>
    <lineage>
        <taxon>Bacteria</taxon>
        <taxon>Bacillati</taxon>
        <taxon>Cyanobacteriota</taxon>
        <taxon>Cyanophyceae</taxon>
        <taxon>Pleurocapsales</taxon>
        <taxon>Hyellaceae</taxon>
        <taxon>Hyella</taxon>
    </lineage>
</organism>
<dbReference type="AlphaFoldDB" id="A0A563W2Z2"/>
<keyword evidence="2" id="KW-1185">Reference proteome</keyword>
<evidence type="ECO:0000313" key="1">
    <source>
        <dbReference type="EMBL" id="VEP18079.1"/>
    </source>
</evidence>
<protein>
    <submittedName>
        <fullName evidence="1">Uncharacterized protein</fullName>
    </submittedName>
</protein>
<gene>
    <name evidence="1" type="ORF">H1P_6890001</name>
</gene>
<dbReference type="Proteomes" id="UP000320055">
    <property type="component" value="Unassembled WGS sequence"/>
</dbReference>
<sequence>MPLIWFDACFIHDRISWFENETALPINTGVPIRPVKRDNKDKWNSATVLQKGFVTQTKDLSACTVARMLLDRDRISSRQLLLKL</sequence>
<accession>A0A563W2Z2</accession>
<reference evidence="1 2" key="1">
    <citation type="submission" date="2019-01" db="EMBL/GenBank/DDBJ databases">
        <authorList>
            <person name="Brito A."/>
        </authorList>
    </citation>
    <scope>NUCLEOTIDE SEQUENCE [LARGE SCALE GENOMIC DNA]</scope>
    <source>
        <strain evidence="1">1</strain>
    </source>
</reference>